<sequence length="99" mass="11684">MENPNQRRPNPYLINSQNHQNNHKQIIDTYHIRSPSKTDPNQFDQVSKIASIPEVNQDLEQEQIKSEQIDFFWQETNLTNSKHIIQNLGSIQRVIFANE</sequence>
<dbReference type="HOGENOM" id="CLU_2325274_0_0_1"/>
<dbReference type="Proteomes" id="UP000000600">
    <property type="component" value="Unassembled WGS sequence"/>
</dbReference>
<dbReference type="EMBL" id="CT868656">
    <property type="protein sequence ID" value="CAK89826.1"/>
    <property type="molecule type" value="Genomic_DNA"/>
</dbReference>
<dbReference type="InParanoid" id="A0E3F9"/>
<organism evidence="1 2">
    <name type="scientific">Paramecium tetraurelia</name>
    <dbReference type="NCBI Taxonomy" id="5888"/>
    <lineage>
        <taxon>Eukaryota</taxon>
        <taxon>Sar</taxon>
        <taxon>Alveolata</taxon>
        <taxon>Ciliophora</taxon>
        <taxon>Intramacronucleata</taxon>
        <taxon>Oligohymenophorea</taxon>
        <taxon>Peniculida</taxon>
        <taxon>Parameciidae</taxon>
        <taxon>Paramecium</taxon>
    </lineage>
</organism>
<keyword evidence="2" id="KW-1185">Reference proteome</keyword>
<evidence type="ECO:0000313" key="1">
    <source>
        <dbReference type="EMBL" id="CAK89826.1"/>
    </source>
</evidence>
<dbReference type="GeneID" id="5043008"/>
<evidence type="ECO:0000313" key="2">
    <source>
        <dbReference type="Proteomes" id="UP000000600"/>
    </source>
</evidence>
<dbReference type="AlphaFoldDB" id="A0E3F9"/>
<accession>A0E3F9</accession>
<gene>
    <name evidence="1" type="ORF">GSPATT00022999001</name>
</gene>
<reference evidence="1 2" key="1">
    <citation type="journal article" date="2006" name="Nature">
        <title>Global trends of whole-genome duplications revealed by the ciliate Paramecium tetraurelia.</title>
        <authorList>
            <consortium name="Genoscope"/>
            <person name="Aury J.-M."/>
            <person name="Jaillon O."/>
            <person name="Duret L."/>
            <person name="Noel B."/>
            <person name="Jubin C."/>
            <person name="Porcel B.M."/>
            <person name="Segurens B."/>
            <person name="Daubin V."/>
            <person name="Anthouard V."/>
            <person name="Aiach N."/>
            <person name="Arnaiz O."/>
            <person name="Billaut A."/>
            <person name="Beisson J."/>
            <person name="Blanc I."/>
            <person name="Bouhouche K."/>
            <person name="Camara F."/>
            <person name="Duharcourt S."/>
            <person name="Guigo R."/>
            <person name="Gogendeau D."/>
            <person name="Katinka M."/>
            <person name="Keller A.-M."/>
            <person name="Kissmehl R."/>
            <person name="Klotz C."/>
            <person name="Koll F."/>
            <person name="Le Moue A."/>
            <person name="Lepere C."/>
            <person name="Malinsky S."/>
            <person name="Nowacki M."/>
            <person name="Nowak J.K."/>
            <person name="Plattner H."/>
            <person name="Poulain J."/>
            <person name="Ruiz F."/>
            <person name="Serrano V."/>
            <person name="Zagulski M."/>
            <person name="Dessen P."/>
            <person name="Betermier M."/>
            <person name="Weissenbach J."/>
            <person name="Scarpelli C."/>
            <person name="Schachter V."/>
            <person name="Sperling L."/>
            <person name="Meyer E."/>
            <person name="Cohen J."/>
            <person name="Wincker P."/>
        </authorList>
    </citation>
    <scope>NUCLEOTIDE SEQUENCE [LARGE SCALE GENOMIC DNA]</scope>
    <source>
        <strain evidence="1 2">Stock d4-2</strain>
    </source>
</reference>
<name>A0E3F9_PARTE</name>
<proteinExistence type="predicted"/>
<protein>
    <submittedName>
        <fullName evidence="1">Uncharacterized protein</fullName>
    </submittedName>
</protein>
<dbReference type="KEGG" id="ptm:GSPATT00022999001"/>
<dbReference type="RefSeq" id="XP_001457223.1">
    <property type="nucleotide sequence ID" value="XM_001457186.1"/>
</dbReference>